<comment type="subcellular location">
    <subcellularLocation>
        <location evidence="1">Membrane</location>
        <topology evidence="1">Multi-pass membrane protein</topology>
    </subcellularLocation>
</comment>
<keyword evidence="2 6" id="KW-0812">Transmembrane</keyword>
<reference evidence="8" key="2">
    <citation type="submission" date="2024-10" db="UniProtKB">
        <authorList>
            <consortium name="EnsemblProtists"/>
        </authorList>
    </citation>
    <scope>IDENTIFICATION</scope>
</reference>
<evidence type="ECO:0000313" key="8">
    <source>
        <dbReference type="EnsemblProtists" id="EOD22163"/>
    </source>
</evidence>
<evidence type="ECO:0000256" key="1">
    <source>
        <dbReference type="ARBA" id="ARBA00004141"/>
    </source>
</evidence>
<dbReference type="eggNOG" id="KOG1305">
    <property type="taxonomic scope" value="Eukaryota"/>
</dbReference>
<dbReference type="GeneID" id="17267710"/>
<evidence type="ECO:0000313" key="9">
    <source>
        <dbReference type="Proteomes" id="UP000013827"/>
    </source>
</evidence>
<dbReference type="Proteomes" id="UP000013827">
    <property type="component" value="Unassembled WGS sequence"/>
</dbReference>
<evidence type="ECO:0000256" key="6">
    <source>
        <dbReference type="SAM" id="Phobius"/>
    </source>
</evidence>
<keyword evidence="3 6" id="KW-1133">Transmembrane helix</keyword>
<evidence type="ECO:0000256" key="5">
    <source>
        <dbReference type="SAM" id="MobiDB-lite"/>
    </source>
</evidence>
<feature type="transmembrane region" description="Helical" evidence="6">
    <location>
        <begin position="226"/>
        <end position="247"/>
    </location>
</feature>
<feature type="transmembrane region" description="Helical" evidence="6">
    <location>
        <begin position="316"/>
        <end position="338"/>
    </location>
</feature>
<dbReference type="RefSeq" id="XP_005774592.1">
    <property type="nucleotide sequence ID" value="XM_005774535.1"/>
</dbReference>
<accession>A0A0D3JF78</accession>
<feature type="transmembrane region" description="Helical" evidence="6">
    <location>
        <begin position="148"/>
        <end position="175"/>
    </location>
</feature>
<feature type="transmembrane region" description="Helical" evidence="6">
    <location>
        <begin position="268"/>
        <end position="296"/>
    </location>
</feature>
<dbReference type="EnsemblProtists" id="EOD22163">
    <property type="protein sequence ID" value="EOD22163"/>
    <property type="gene ID" value="EMIHUDRAFT_207295"/>
</dbReference>
<evidence type="ECO:0000259" key="7">
    <source>
        <dbReference type="Pfam" id="PF01490"/>
    </source>
</evidence>
<organism evidence="8 9">
    <name type="scientific">Emiliania huxleyi (strain CCMP1516)</name>
    <dbReference type="NCBI Taxonomy" id="280463"/>
    <lineage>
        <taxon>Eukaryota</taxon>
        <taxon>Haptista</taxon>
        <taxon>Haptophyta</taxon>
        <taxon>Prymnesiophyceae</taxon>
        <taxon>Isochrysidales</taxon>
        <taxon>Noelaerhabdaceae</taxon>
        <taxon>Emiliania</taxon>
    </lineage>
</organism>
<reference evidence="9" key="1">
    <citation type="journal article" date="2013" name="Nature">
        <title>Pan genome of the phytoplankton Emiliania underpins its global distribution.</title>
        <authorList>
            <person name="Read B.A."/>
            <person name="Kegel J."/>
            <person name="Klute M.J."/>
            <person name="Kuo A."/>
            <person name="Lefebvre S.C."/>
            <person name="Maumus F."/>
            <person name="Mayer C."/>
            <person name="Miller J."/>
            <person name="Monier A."/>
            <person name="Salamov A."/>
            <person name="Young J."/>
            <person name="Aguilar M."/>
            <person name="Claverie J.M."/>
            <person name="Frickenhaus S."/>
            <person name="Gonzalez K."/>
            <person name="Herman E.K."/>
            <person name="Lin Y.C."/>
            <person name="Napier J."/>
            <person name="Ogata H."/>
            <person name="Sarno A.F."/>
            <person name="Shmutz J."/>
            <person name="Schroeder D."/>
            <person name="de Vargas C."/>
            <person name="Verret F."/>
            <person name="von Dassow P."/>
            <person name="Valentin K."/>
            <person name="Van de Peer Y."/>
            <person name="Wheeler G."/>
            <person name="Dacks J.B."/>
            <person name="Delwiche C.F."/>
            <person name="Dyhrman S.T."/>
            <person name="Glockner G."/>
            <person name="John U."/>
            <person name="Richards T."/>
            <person name="Worden A.Z."/>
            <person name="Zhang X."/>
            <person name="Grigoriev I.V."/>
            <person name="Allen A.E."/>
            <person name="Bidle K."/>
            <person name="Borodovsky M."/>
            <person name="Bowler C."/>
            <person name="Brownlee C."/>
            <person name="Cock J.M."/>
            <person name="Elias M."/>
            <person name="Gladyshev V.N."/>
            <person name="Groth M."/>
            <person name="Guda C."/>
            <person name="Hadaegh A."/>
            <person name="Iglesias-Rodriguez M.D."/>
            <person name="Jenkins J."/>
            <person name="Jones B.M."/>
            <person name="Lawson T."/>
            <person name="Leese F."/>
            <person name="Lindquist E."/>
            <person name="Lobanov A."/>
            <person name="Lomsadze A."/>
            <person name="Malik S.B."/>
            <person name="Marsh M.E."/>
            <person name="Mackinder L."/>
            <person name="Mock T."/>
            <person name="Mueller-Roeber B."/>
            <person name="Pagarete A."/>
            <person name="Parker M."/>
            <person name="Probert I."/>
            <person name="Quesneville H."/>
            <person name="Raines C."/>
            <person name="Rensing S.A."/>
            <person name="Riano-Pachon D.M."/>
            <person name="Richier S."/>
            <person name="Rokitta S."/>
            <person name="Shiraiwa Y."/>
            <person name="Soanes D.M."/>
            <person name="van der Giezen M."/>
            <person name="Wahlund T.M."/>
            <person name="Williams B."/>
            <person name="Wilson W."/>
            <person name="Wolfe G."/>
            <person name="Wurch L.L."/>
        </authorList>
    </citation>
    <scope>NUCLEOTIDE SEQUENCE</scope>
</reference>
<dbReference type="PANTHER" id="PTHR22950:SF702">
    <property type="entry name" value="AMINO ACID TRANSPORTER PROTEIN"/>
    <property type="match status" value="1"/>
</dbReference>
<feature type="transmembrane region" description="Helical" evidence="6">
    <location>
        <begin position="359"/>
        <end position="378"/>
    </location>
</feature>
<feature type="region of interest" description="Disordered" evidence="5">
    <location>
        <begin position="65"/>
        <end position="102"/>
    </location>
</feature>
<evidence type="ECO:0000256" key="3">
    <source>
        <dbReference type="ARBA" id="ARBA00022989"/>
    </source>
</evidence>
<proteinExistence type="predicted"/>
<dbReference type="STRING" id="2903.R1CH82"/>
<sequence>MAERPTEDGRSAMEGLIFVVPSASMPTLAVREAFGREVAHRGYLPNLRPLFEQWRRSPRWGDWAMPGDSRPGLREEPLLDESQKRLRQSTSSPELGHSRDPFQLPAPAVLPAKASGGGADWGTVFTMCSATLGAGALSLPYAISQMGLLLGLGLLAATACATHYSISLLVGAMGATRLHSFEELNYGEICGDARPPPPPTIYDSSCHYQELTVHAFGQRVGVLVEVAIIAFCFGTVVAYTVAIGDILEPVLAMRSVQRHLGHDVLKQHVLFVLWLASSAFGVLSLLYLVLSVAYHAAADCSRNPQETIQQVELARFGPSGLSSLAILLFAFTCQVNVPSMFAELQPPNPATMRHISRRAVLLCLGCYALIGTAGYVNFPHKRESNVLSNYELDEPHSRMMAPSFGAIALTAYPLNVFPCRYTLDVILSRSAANWSSSPSSAGFGSLEAECFGPTPIPPRRRALLTLLITGASLLIALFVPGINIVFQATRLLMGGTASAFVCFILPAAFAWHYDLPEWCIAKIKLKIAANNRLDA</sequence>
<feature type="compositionally biased region" description="Basic and acidic residues" evidence="5">
    <location>
        <begin position="71"/>
        <end position="84"/>
    </location>
</feature>
<feature type="transmembrane region" description="Helical" evidence="6">
    <location>
        <begin position="492"/>
        <end position="513"/>
    </location>
</feature>
<dbReference type="AlphaFoldDB" id="A0A0D3JF78"/>
<feature type="transmembrane region" description="Helical" evidence="6">
    <location>
        <begin position="463"/>
        <end position="486"/>
    </location>
</feature>
<dbReference type="PaxDb" id="2903-EOD22163"/>
<dbReference type="GO" id="GO:0015179">
    <property type="term" value="F:L-amino acid transmembrane transporter activity"/>
    <property type="evidence" value="ECO:0007669"/>
    <property type="project" value="TreeGrafter"/>
</dbReference>
<dbReference type="PANTHER" id="PTHR22950">
    <property type="entry name" value="AMINO ACID TRANSPORTER"/>
    <property type="match status" value="1"/>
</dbReference>
<dbReference type="GO" id="GO:0016020">
    <property type="term" value="C:membrane"/>
    <property type="evidence" value="ECO:0007669"/>
    <property type="project" value="UniProtKB-SubCell"/>
</dbReference>
<keyword evidence="9" id="KW-1185">Reference proteome</keyword>
<dbReference type="InterPro" id="IPR013057">
    <property type="entry name" value="AA_transpt_TM"/>
</dbReference>
<keyword evidence="4 6" id="KW-0472">Membrane</keyword>
<feature type="domain" description="Amino acid transporter transmembrane" evidence="7">
    <location>
        <begin position="121"/>
        <end position="509"/>
    </location>
</feature>
<name>A0A0D3JF78_EMIH1</name>
<dbReference type="OMA" id="CSAMAIY"/>
<dbReference type="Pfam" id="PF01490">
    <property type="entry name" value="Aa_trans"/>
    <property type="match status" value="1"/>
</dbReference>
<evidence type="ECO:0000256" key="2">
    <source>
        <dbReference type="ARBA" id="ARBA00022692"/>
    </source>
</evidence>
<dbReference type="HOGENOM" id="CLU_009020_5_0_1"/>
<evidence type="ECO:0000256" key="4">
    <source>
        <dbReference type="ARBA" id="ARBA00023136"/>
    </source>
</evidence>
<dbReference type="KEGG" id="ehx:EMIHUDRAFT_207295"/>
<protein>
    <recommendedName>
        <fullName evidence="7">Amino acid transporter transmembrane domain-containing protein</fullName>
    </recommendedName>
</protein>